<sequence>MARTRKSAKAAGARFERVVADYLAEELADDRIDRAPKAGAKDKGDIANVRMGAHKIVIECKDVARTDLPKWVREARVEAENAGALVGVVVHKRRGIAKPDQQWATMTLGDLTKLLKGHQ</sequence>
<protein>
    <submittedName>
        <fullName evidence="1">HOLLIDAY JUNCTION RESOLVASE HOMOLOGOUS RECOMBINATION</fullName>
    </submittedName>
</protein>
<accession>A0A8S5QTK2</accession>
<dbReference type="Gene3D" id="3.40.1350.10">
    <property type="match status" value="1"/>
</dbReference>
<dbReference type="InterPro" id="IPR011856">
    <property type="entry name" value="tRNA_endonuc-like_dom_sf"/>
</dbReference>
<dbReference type="GO" id="GO:0003676">
    <property type="term" value="F:nucleic acid binding"/>
    <property type="evidence" value="ECO:0007669"/>
    <property type="project" value="InterPro"/>
</dbReference>
<dbReference type="EMBL" id="BK015734">
    <property type="protein sequence ID" value="DAE22518.1"/>
    <property type="molecule type" value="Genomic_DNA"/>
</dbReference>
<name>A0A8S5QTK2_9CAUD</name>
<reference evidence="1" key="1">
    <citation type="journal article" date="2021" name="Proc. Natl. Acad. Sci. U.S.A.">
        <title>A Catalog of Tens of Thousands of Viruses from Human Metagenomes Reveals Hidden Associations with Chronic Diseases.</title>
        <authorList>
            <person name="Tisza M.J."/>
            <person name="Buck C.B."/>
        </authorList>
    </citation>
    <scope>NUCLEOTIDE SEQUENCE</scope>
    <source>
        <strain evidence="1">CtUWs1</strain>
    </source>
</reference>
<evidence type="ECO:0000313" key="1">
    <source>
        <dbReference type="EMBL" id="DAE22518.1"/>
    </source>
</evidence>
<organism evidence="1">
    <name type="scientific">Siphoviridae sp. ctUWs1</name>
    <dbReference type="NCBI Taxonomy" id="2826352"/>
    <lineage>
        <taxon>Viruses</taxon>
        <taxon>Duplodnaviria</taxon>
        <taxon>Heunggongvirae</taxon>
        <taxon>Uroviricota</taxon>
        <taxon>Caudoviricetes</taxon>
    </lineage>
</organism>
<proteinExistence type="predicted"/>